<sequence>MNRERYMKINDYVEREEVEAYLSDIIMELNLRQLCDTDISINKTMLWVESISITNYEPAKQGKTNISKPKY</sequence>
<evidence type="ECO:0000313" key="1">
    <source>
        <dbReference type="EMBL" id="QNU66745.1"/>
    </source>
</evidence>
<reference evidence="1 2" key="1">
    <citation type="submission" date="2020-09" db="EMBL/GenBank/DDBJ databases">
        <title>Characterization and genome sequencing of Ruminiclostridium sp. nov. MA18.</title>
        <authorList>
            <person name="Rettenmaier R."/>
            <person name="Kowollik M.-L."/>
            <person name="Liebl W."/>
            <person name="Zverlov V."/>
        </authorList>
    </citation>
    <scope>NUCLEOTIDE SEQUENCE [LARGE SCALE GENOMIC DNA]</scope>
    <source>
        <strain evidence="1 2">MA18</strain>
    </source>
</reference>
<dbReference type="Proteomes" id="UP000306409">
    <property type="component" value="Chromosome"/>
</dbReference>
<dbReference type="AlphaFoldDB" id="A0A7H1VMY3"/>
<gene>
    <name evidence="1" type="ORF">EHE19_018200</name>
</gene>
<proteinExistence type="predicted"/>
<organism evidence="1 2">
    <name type="scientific">Ruminiclostridium herbifermentans</name>
    <dbReference type="NCBI Taxonomy" id="2488810"/>
    <lineage>
        <taxon>Bacteria</taxon>
        <taxon>Bacillati</taxon>
        <taxon>Bacillota</taxon>
        <taxon>Clostridia</taxon>
        <taxon>Eubacteriales</taxon>
        <taxon>Oscillospiraceae</taxon>
        <taxon>Ruminiclostridium</taxon>
    </lineage>
</organism>
<accession>A0A7H1VMY3</accession>
<name>A0A7H1VMY3_9FIRM</name>
<evidence type="ECO:0000313" key="2">
    <source>
        <dbReference type="Proteomes" id="UP000306409"/>
    </source>
</evidence>
<dbReference type="KEGG" id="rher:EHE19_018200"/>
<keyword evidence="2" id="KW-1185">Reference proteome</keyword>
<dbReference type="EMBL" id="CP061336">
    <property type="protein sequence ID" value="QNU66745.1"/>
    <property type="molecule type" value="Genomic_DNA"/>
</dbReference>
<protein>
    <submittedName>
        <fullName evidence="1">Uncharacterized protein</fullName>
    </submittedName>
</protein>